<sequence length="400" mass="43628">MIFRSTEPNISIPEQPLTSIILQRSLEFAEKPAMIDGLTERTITYKELANSINKVAAGFAARGFSKGDVVAIYSPNCLEYPIAFQAIASLGGVSSTANPSYTASELAYQLNDAGAKYLLTVPQLLERGLKAARQSKVESVFVFGNATGAIPFSVLLEDSDSVPKVEINPKEDAVALPYSSGTTGLPKGVILTHYNLAANLYQISNRESIRSADTIIAVLPFFHSYGLQIFLNYSLYCGATVVVMPQFDLETFLRLVQKYKITRAPLVPPIVLALAKQPIVDKYDLSSLKIITSGAAPLGNELTLECEQRLNCVVKQGYGLTETSPITHINPDEREQIKPGSVGLCLRNTECQIVDIETHKPLGIGEQGELWIRGPQVMKGYLRHCQLNGINPKIGTIIPE</sequence>
<keyword evidence="5" id="KW-1185">Reference proteome</keyword>
<reference evidence="4 5" key="1">
    <citation type="journal article" date="2019" name="Genome Biol. Evol.">
        <title>Day and night: Metabolic profiles and evolutionary relationships of six axenic non-marine cyanobacteria.</title>
        <authorList>
            <person name="Will S.E."/>
            <person name="Henke P."/>
            <person name="Boedeker C."/>
            <person name="Huang S."/>
            <person name="Brinkmann H."/>
            <person name="Rohde M."/>
            <person name="Jarek M."/>
            <person name="Friedl T."/>
            <person name="Seufert S."/>
            <person name="Schumacher M."/>
            <person name="Overmann J."/>
            <person name="Neumann-Schaal M."/>
            <person name="Petersen J."/>
        </authorList>
    </citation>
    <scope>NUCLEOTIDE SEQUENCE [LARGE SCALE GENOMIC DNA]</scope>
    <source>
        <strain evidence="4 5">SAG 39.79</strain>
    </source>
</reference>
<dbReference type="Proteomes" id="UP000282574">
    <property type="component" value="Unassembled WGS sequence"/>
</dbReference>
<dbReference type="InterPro" id="IPR020845">
    <property type="entry name" value="AMP-binding_CS"/>
</dbReference>
<dbReference type="PROSITE" id="PS00455">
    <property type="entry name" value="AMP_BINDING"/>
    <property type="match status" value="1"/>
</dbReference>
<evidence type="ECO:0000259" key="3">
    <source>
        <dbReference type="Pfam" id="PF00501"/>
    </source>
</evidence>
<dbReference type="AlphaFoldDB" id="A0AB37U8R4"/>
<dbReference type="Gene3D" id="3.40.50.12780">
    <property type="entry name" value="N-terminal domain of ligase-like"/>
    <property type="match status" value="1"/>
</dbReference>
<dbReference type="SUPFAM" id="SSF56801">
    <property type="entry name" value="Acetyl-CoA synthetase-like"/>
    <property type="match status" value="1"/>
</dbReference>
<evidence type="ECO:0000256" key="2">
    <source>
        <dbReference type="ARBA" id="ARBA00022598"/>
    </source>
</evidence>
<dbReference type="EMBL" id="RSCK01000176">
    <property type="protein sequence ID" value="RUS96981.1"/>
    <property type="molecule type" value="Genomic_DNA"/>
</dbReference>
<proteinExistence type="inferred from homology"/>
<dbReference type="InterPro" id="IPR000873">
    <property type="entry name" value="AMP-dep_synth/lig_dom"/>
</dbReference>
<evidence type="ECO:0000313" key="4">
    <source>
        <dbReference type="EMBL" id="RUS96981.1"/>
    </source>
</evidence>
<evidence type="ECO:0000313" key="5">
    <source>
        <dbReference type="Proteomes" id="UP000282574"/>
    </source>
</evidence>
<protein>
    <recommendedName>
        <fullName evidence="3">AMP-dependent synthetase/ligase domain-containing protein</fullName>
    </recommendedName>
</protein>
<evidence type="ECO:0000256" key="1">
    <source>
        <dbReference type="ARBA" id="ARBA00006432"/>
    </source>
</evidence>
<organism evidence="4 5">
    <name type="scientific">Chroococcidiopsis cubana SAG 39.79</name>
    <dbReference type="NCBI Taxonomy" id="388085"/>
    <lineage>
        <taxon>Bacteria</taxon>
        <taxon>Bacillati</taxon>
        <taxon>Cyanobacteriota</taxon>
        <taxon>Cyanophyceae</taxon>
        <taxon>Chroococcidiopsidales</taxon>
        <taxon>Chroococcidiopsidaceae</taxon>
        <taxon>Chroococcidiopsis</taxon>
    </lineage>
</organism>
<comment type="similarity">
    <text evidence="1">Belongs to the ATP-dependent AMP-binding enzyme family.</text>
</comment>
<dbReference type="PANTHER" id="PTHR24096">
    <property type="entry name" value="LONG-CHAIN-FATTY-ACID--COA LIGASE"/>
    <property type="match status" value="1"/>
</dbReference>
<dbReference type="PANTHER" id="PTHR24096:SF149">
    <property type="entry name" value="AMP-BINDING DOMAIN-CONTAINING PROTEIN-RELATED"/>
    <property type="match status" value="1"/>
</dbReference>
<name>A0AB37U8R4_9CYAN</name>
<dbReference type="GO" id="GO:0016405">
    <property type="term" value="F:CoA-ligase activity"/>
    <property type="evidence" value="ECO:0007669"/>
    <property type="project" value="TreeGrafter"/>
</dbReference>
<accession>A0AB37U8R4</accession>
<dbReference type="InterPro" id="IPR042099">
    <property type="entry name" value="ANL_N_sf"/>
</dbReference>
<dbReference type="FunFam" id="3.40.50.12780:FF:000003">
    <property type="entry name" value="Long-chain-fatty-acid--CoA ligase FadD"/>
    <property type="match status" value="1"/>
</dbReference>
<dbReference type="RefSeq" id="WP_199756008.1">
    <property type="nucleotide sequence ID" value="NZ_JAVKZF010000004.1"/>
</dbReference>
<keyword evidence="2" id="KW-0436">Ligase</keyword>
<feature type="domain" description="AMP-dependent synthetase/ligase" evidence="3">
    <location>
        <begin position="27"/>
        <end position="382"/>
    </location>
</feature>
<gene>
    <name evidence="4" type="ORF">DSM107010_70290</name>
</gene>
<comment type="caution">
    <text evidence="4">The sequence shown here is derived from an EMBL/GenBank/DDBJ whole genome shotgun (WGS) entry which is preliminary data.</text>
</comment>
<dbReference type="Pfam" id="PF00501">
    <property type="entry name" value="AMP-binding"/>
    <property type="match status" value="1"/>
</dbReference>